<gene>
    <name evidence="2" type="ORF">TOL_0858</name>
</gene>
<evidence type="ECO:0000313" key="3">
    <source>
        <dbReference type="Proteomes" id="UP000011866"/>
    </source>
</evidence>
<sequence>MNFKKLMFILTIAFSLSAQANQEEVSATGVGVADTKIKACEIALDYARREAAQSATTVVQATFTSVESDSGSSYKDDQVVTSKAFAKLLDKSEKASFDEGTGQIRCEVSAKFKAGFVTDNQENTDSPQFTKTSTQSIGEFKAGEPFCSKIMNRCFREIYSKQLEEFGIQILPSKKDRKEYISGIIDRQHFNMFFNKIAKPKDARDGQIYVEITTKESLLSYIKNEYKKIRETCDSCPVILYINSYLWDRKKGFSGGDFSAYYNQAPNGSLFSKPKVSPEYLEALNKEMMETQVALDGMY</sequence>
<keyword evidence="3" id="KW-1185">Reference proteome</keyword>
<dbReference type="KEGG" id="tol:TOL_0858"/>
<feature type="signal peptide" evidence="1">
    <location>
        <begin position="1"/>
        <end position="20"/>
    </location>
</feature>
<dbReference type="AlphaFoldDB" id="M5E0Q1"/>
<feature type="chain" id="PRO_5004065767" description="Lipoprotein" evidence="1">
    <location>
        <begin position="21"/>
        <end position="299"/>
    </location>
</feature>
<dbReference type="GeneID" id="79175806"/>
<reference evidence="2 3" key="1">
    <citation type="journal article" date="2013" name="Genome Announc.">
        <title>Genome Sequence of Thalassolituus oleivorans MIL-1 (DSM 14913T).</title>
        <authorList>
            <person name="Golyshin P.N."/>
            <person name="Werner J."/>
            <person name="Chernikova T.N."/>
            <person name="Tran H."/>
            <person name="Ferrer M."/>
            <person name="Yakimov M.M."/>
            <person name="Teeling H."/>
            <person name="Golyshina O.V."/>
        </authorList>
    </citation>
    <scope>NUCLEOTIDE SEQUENCE [LARGE SCALE GENOMIC DNA]</scope>
    <source>
        <strain evidence="2 3">MIL-1</strain>
    </source>
</reference>
<dbReference type="HOGENOM" id="CLU_930439_0_0_6"/>
<accession>M5E0Q1</accession>
<evidence type="ECO:0008006" key="4">
    <source>
        <dbReference type="Google" id="ProtNLM"/>
    </source>
</evidence>
<organism evidence="2 3">
    <name type="scientific">Thalassolituus oleivorans MIL-1</name>
    <dbReference type="NCBI Taxonomy" id="1298593"/>
    <lineage>
        <taxon>Bacteria</taxon>
        <taxon>Pseudomonadati</taxon>
        <taxon>Pseudomonadota</taxon>
        <taxon>Gammaproteobacteria</taxon>
        <taxon>Oceanospirillales</taxon>
        <taxon>Oceanospirillaceae</taxon>
        <taxon>Thalassolituus</taxon>
    </lineage>
</organism>
<evidence type="ECO:0000313" key="2">
    <source>
        <dbReference type="EMBL" id="CCU71294.1"/>
    </source>
</evidence>
<proteinExistence type="predicted"/>
<keyword evidence="1" id="KW-0732">Signal</keyword>
<evidence type="ECO:0000256" key="1">
    <source>
        <dbReference type="SAM" id="SignalP"/>
    </source>
</evidence>
<dbReference type="Proteomes" id="UP000011866">
    <property type="component" value="Chromosome"/>
</dbReference>
<name>M5E0Q1_9GAMM</name>
<protein>
    <recommendedName>
        <fullName evidence="4">Lipoprotein</fullName>
    </recommendedName>
</protein>
<dbReference type="RefSeq" id="WP_015486031.1">
    <property type="nucleotide sequence ID" value="NC_020888.1"/>
</dbReference>
<dbReference type="EMBL" id="HF680312">
    <property type="protein sequence ID" value="CCU71294.1"/>
    <property type="molecule type" value="Genomic_DNA"/>
</dbReference>